<accession>A0A6A6TAX7</accession>
<evidence type="ECO:0000256" key="1">
    <source>
        <dbReference type="SAM" id="MobiDB-lite"/>
    </source>
</evidence>
<feature type="region of interest" description="Disordered" evidence="1">
    <location>
        <begin position="1"/>
        <end position="32"/>
    </location>
</feature>
<proteinExistence type="predicted"/>
<dbReference type="Proteomes" id="UP000799324">
    <property type="component" value="Unassembled WGS sequence"/>
</dbReference>
<reference evidence="2" key="1">
    <citation type="journal article" date="2020" name="Stud. Mycol.">
        <title>101 Dothideomycetes genomes: a test case for predicting lifestyles and emergence of pathogens.</title>
        <authorList>
            <person name="Haridas S."/>
            <person name="Albert R."/>
            <person name="Binder M."/>
            <person name="Bloem J."/>
            <person name="Labutti K."/>
            <person name="Salamov A."/>
            <person name="Andreopoulos B."/>
            <person name="Baker S."/>
            <person name="Barry K."/>
            <person name="Bills G."/>
            <person name="Bluhm B."/>
            <person name="Cannon C."/>
            <person name="Castanera R."/>
            <person name="Culley D."/>
            <person name="Daum C."/>
            <person name="Ezra D."/>
            <person name="Gonzalez J."/>
            <person name="Henrissat B."/>
            <person name="Kuo A."/>
            <person name="Liang C."/>
            <person name="Lipzen A."/>
            <person name="Lutzoni F."/>
            <person name="Magnuson J."/>
            <person name="Mondo S."/>
            <person name="Nolan M."/>
            <person name="Ohm R."/>
            <person name="Pangilinan J."/>
            <person name="Park H.-J."/>
            <person name="Ramirez L."/>
            <person name="Alfaro M."/>
            <person name="Sun H."/>
            <person name="Tritt A."/>
            <person name="Yoshinaga Y."/>
            <person name="Zwiers L.-H."/>
            <person name="Turgeon B."/>
            <person name="Goodwin S."/>
            <person name="Spatafora J."/>
            <person name="Crous P."/>
            <person name="Grigoriev I."/>
        </authorList>
    </citation>
    <scope>NUCLEOTIDE SEQUENCE</scope>
    <source>
        <strain evidence="2">CBS 122681</strain>
    </source>
</reference>
<protein>
    <submittedName>
        <fullName evidence="2">Uncharacterized protein</fullName>
    </submittedName>
</protein>
<gene>
    <name evidence="2" type="ORF">K491DRAFT_777638</name>
</gene>
<organism evidence="2 3">
    <name type="scientific">Lophiostoma macrostomum CBS 122681</name>
    <dbReference type="NCBI Taxonomy" id="1314788"/>
    <lineage>
        <taxon>Eukaryota</taxon>
        <taxon>Fungi</taxon>
        <taxon>Dikarya</taxon>
        <taxon>Ascomycota</taxon>
        <taxon>Pezizomycotina</taxon>
        <taxon>Dothideomycetes</taxon>
        <taxon>Pleosporomycetidae</taxon>
        <taxon>Pleosporales</taxon>
        <taxon>Lophiostomataceae</taxon>
        <taxon>Lophiostoma</taxon>
    </lineage>
</organism>
<feature type="region of interest" description="Disordered" evidence="1">
    <location>
        <begin position="49"/>
        <end position="97"/>
    </location>
</feature>
<feature type="compositionally biased region" description="Low complexity" evidence="1">
    <location>
        <begin position="53"/>
        <end position="79"/>
    </location>
</feature>
<feature type="compositionally biased region" description="Polar residues" evidence="1">
    <location>
        <begin position="1"/>
        <end position="10"/>
    </location>
</feature>
<dbReference type="AlphaFoldDB" id="A0A6A6TAX7"/>
<sequence length="127" mass="13881">MTVVYSSTAGSHDHFKLPPNIQKPPLETGSQHIGDLETEAQLELNCLHTTIMSSSQNQGNNAQGQNRQSSNTQQSNTEQYPAQGNQQGRPTMQTAGAEVLQQQLGMYYLYLNNTQSNNGQNNSGQGK</sequence>
<name>A0A6A6TAX7_9PLEO</name>
<evidence type="ECO:0000313" key="3">
    <source>
        <dbReference type="Proteomes" id="UP000799324"/>
    </source>
</evidence>
<keyword evidence="3" id="KW-1185">Reference proteome</keyword>
<dbReference type="EMBL" id="MU004331">
    <property type="protein sequence ID" value="KAF2656930.1"/>
    <property type="molecule type" value="Genomic_DNA"/>
</dbReference>
<feature type="compositionally biased region" description="Polar residues" evidence="1">
    <location>
        <begin position="80"/>
        <end position="94"/>
    </location>
</feature>
<evidence type="ECO:0000313" key="2">
    <source>
        <dbReference type="EMBL" id="KAF2656930.1"/>
    </source>
</evidence>